<dbReference type="Proteomes" id="UP000800096">
    <property type="component" value="Unassembled WGS sequence"/>
</dbReference>
<feature type="region of interest" description="Disordered" evidence="1">
    <location>
        <begin position="45"/>
        <end position="72"/>
    </location>
</feature>
<sequence length="505" mass="57069">MWDKAQAGWRSMTATDKHRKDPAPITRSLVLGRVQDLDQDEDIELNISSDIPRKSQSAHSYDEEHRANDSLTTGASLGEIRDWLDLQCEKEQARIDWDPEYEPHLDRCSGNGQRTGPDTAVLDRIRRGHGPRSAKFEDLLWPLRINSFETDTRYRKRPINESYRAMQEVLQKWNEHVASPHDDPEAREALVDAMYSRISFLDRTLSHRRSADAHDDTSRKLLHAIHTYRPETASFETKDTCHLLTIILAHIGFANPDIDQELKFLIFYTLVTERNSMAHTANADARLKLEDKIATAKRHGDVTALTKYARKMSDWTRDIAHNNCATLCARIKTARLNIPPIILANLQPLTIQQTAQKILLDETLRRGDIPSSSLVPQASWLPAHLSSLSTATHALAQRAHMQIDKLLTSTLFAAQSIAAIKVITSSRVLTRAYKFSGRDLHHVSDAERRRVVAERMAHPATVGMMGDAVEGITEARAKAREILGVLEDMRGRLEEMVGGVDGMIR</sequence>
<dbReference type="EMBL" id="ML979137">
    <property type="protein sequence ID" value="KAF1914602.1"/>
    <property type="molecule type" value="Genomic_DNA"/>
</dbReference>
<dbReference type="OrthoDB" id="3800294at2759"/>
<protein>
    <submittedName>
        <fullName evidence="2">Uncharacterized protein</fullName>
    </submittedName>
</protein>
<accession>A0A6A5QGW0</accession>
<evidence type="ECO:0000313" key="2">
    <source>
        <dbReference type="EMBL" id="KAF1914602.1"/>
    </source>
</evidence>
<name>A0A6A5QGW0_AMPQU</name>
<organism evidence="2 3">
    <name type="scientific">Ampelomyces quisqualis</name>
    <name type="common">Powdery mildew agent</name>
    <dbReference type="NCBI Taxonomy" id="50730"/>
    <lineage>
        <taxon>Eukaryota</taxon>
        <taxon>Fungi</taxon>
        <taxon>Dikarya</taxon>
        <taxon>Ascomycota</taxon>
        <taxon>Pezizomycotina</taxon>
        <taxon>Dothideomycetes</taxon>
        <taxon>Pleosporomycetidae</taxon>
        <taxon>Pleosporales</taxon>
        <taxon>Pleosporineae</taxon>
        <taxon>Phaeosphaeriaceae</taxon>
        <taxon>Ampelomyces</taxon>
    </lineage>
</organism>
<evidence type="ECO:0000256" key="1">
    <source>
        <dbReference type="SAM" id="MobiDB-lite"/>
    </source>
</evidence>
<keyword evidence="3" id="KW-1185">Reference proteome</keyword>
<evidence type="ECO:0000313" key="3">
    <source>
        <dbReference type="Proteomes" id="UP000800096"/>
    </source>
</evidence>
<feature type="region of interest" description="Disordered" evidence="1">
    <location>
        <begin position="1"/>
        <end position="21"/>
    </location>
</feature>
<gene>
    <name evidence="2" type="ORF">BDU57DRAFT_519688</name>
</gene>
<proteinExistence type="predicted"/>
<reference evidence="2" key="1">
    <citation type="journal article" date="2020" name="Stud. Mycol.">
        <title>101 Dothideomycetes genomes: a test case for predicting lifestyles and emergence of pathogens.</title>
        <authorList>
            <person name="Haridas S."/>
            <person name="Albert R."/>
            <person name="Binder M."/>
            <person name="Bloem J."/>
            <person name="Labutti K."/>
            <person name="Salamov A."/>
            <person name="Andreopoulos B."/>
            <person name="Baker S."/>
            <person name="Barry K."/>
            <person name="Bills G."/>
            <person name="Bluhm B."/>
            <person name="Cannon C."/>
            <person name="Castanera R."/>
            <person name="Culley D."/>
            <person name="Daum C."/>
            <person name="Ezra D."/>
            <person name="Gonzalez J."/>
            <person name="Henrissat B."/>
            <person name="Kuo A."/>
            <person name="Liang C."/>
            <person name="Lipzen A."/>
            <person name="Lutzoni F."/>
            <person name="Magnuson J."/>
            <person name="Mondo S."/>
            <person name="Nolan M."/>
            <person name="Ohm R."/>
            <person name="Pangilinan J."/>
            <person name="Park H.-J."/>
            <person name="Ramirez L."/>
            <person name="Alfaro M."/>
            <person name="Sun H."/>
            <person name="Tritt A."/>
            <person name="Yoshinaga Y."/>
            <person name="Zwiers L.-H."/>
            <person name="Turgeon B."/>
            <person name="Goodwin S."/>
            <person name="Spatafora J."/>
            <person name="Crous P."/>
            <person name="Grigoriev I."/>
        </authorList>
    </citation>
    <scope>NUCLEOTIDE SEQUENCE</scope>
    <source>
        <strain evidence="2">HMLAC05119</strain>
    </source>
</reference>
<feature type="compositionally biased region" description="Polar residues" evidence="1">
    <location>
        <begin position="46"/>
        <end position="59"/>
    </location>
</feature>
<dbReference type="AlphaFoldDB" id="A0A6A5QGW0"/>